<proteinExistence type="predicted"/>
<organism evidence="2 3">
    <name type="scientific">Mesobacillus jeotgali</name>
    <dbReference type="NCBI Taxonomy" id="129985"/>
    <lineage>
        <taxon>Bacteria</taxon>
        <taxon>Bacillati</taxon>
        <taxon>Bacillota</taxon>
        <taxon>Bacilli</taxon>
        <taxon>Bacillales</taxon>
        <taxon>Bacillaceae</taxon>
        <taxon>Mesobacillus</taxon>
    </lineage>
</organism>
<evidence type="ECO:0000313" key="2">
    <source>
        <dbReference type="EMBL" id="WNF23380.1"/>
    </source>
</evidence>
<dbReference type="InterPro" id="IPR035324">
    <property type="entry name" value="DUF5381"/>
</dbReference>
<keyword evidence="3" id="KW-1185">Reference proteome</keyword>
<feature type="transmembrane region" description="Helical" evidence="1">
    <location>
        <begin position="37"/>
        <end position="54"/>
    </location>
</feature>
<dbReference type="EMBL" id="CP134494">
    <property type="protein sequence ID" value="WNF23380.1"/>
    <property type="molecule type" value="Genomic_DNA"/>
</dbReference>
<gene>
    <name evidence="2" type="ORF">RH061_02400</name>
</gene>
<dbReference type="RefSeq" id="WP_311073654.1">
    <property type="nucleotide sequence ID" value="NZ_CP134494.1"/>
</dbReference>
<accession>A0ABY9VL81</accession>
<protein>
    <submittedName>
        <fullName evidence="2">DUF5381 family protein</fullName>
    </submittedName>
</protein>
<reference evidence="2 3" key="1">
    <citation type="submission" date="2023-09" db="EMBL/GenBank/DDBJ databases">
        <title>Microbial mechanism of fulvic acid promoting antimony reduction mineralization in rice fields.</title>
        <authorList>
            <person name="Chen G."/>
            <person name="Lan J."/>
        </authorList>
    </citation>
    <scope>NUCLEOTIDE SEQUENCE [LARGE SCALE GENOMIC DNA]</scope>
    <source>
        <strain evidence="2 3">PS1</strain>
    </source>
</reference>
<evidence type="ECO:0000313" key="3">
    <source>
        <dbReference type="Proteomes" id="UP001303324"/>
    </source>
</evidence>
<keyword evidence="1" id="KW-0472">Membrane</keyword>
<keyword evidence="1" id="KW-1133">Transmembrane helix</keyword>
<keyword evidence="1" id="KW-0812">Transmembrane</keyword>
<dbReference type="Pfam" id="PF17353">
    <property type="entry name" value="DUF5381"/>
    <property type="match status" value="1"/>
</dbReference>
<evidence type="ECO:0000256" key="1">
    <source>
        <dbReference type="SAM" id="Phobius"/>
    </source>
</evidence>
<feature type="transmembrane region" description="Helical" evidence="1">
    <location>
        <begin position="12"/>
        <end position="31"/>
    </location>
</feature>
<name>A0ABY9VL81_9BACI</name>
<dbReference type="Proteomes" id="UP001303324">
    <property type="component" value="Chromosome"/>
</dbReference>
<sequence length="148" mass="17068">MKVVMKRKRLIVKFLGSAVFAIPGLLALLFGILYIDLIWLAVGLGCMFFLPIFIRSAIYFIKPKVVFTVEDGLIKSGEQAVEIESLKGYYHYWRGSSSYLGLVKKDDTEVKIELFNMVEEEDYADELKKYLPRVNPNWEDAEEVTVKF</sequence>